<name>A0ABU8XUD7_9PROT</name>
<sequence length="103" mass="10658">MPEFRISVGQTASSDINPAGDVDTYGIRLTAGQAYSFDVDGDGLDPTLTIRDPFGTAVAFDDDGGGGFDSHLDFLATSSGTYTLVVAGFANDTGHYDLVTAIA</sequence>
<dbReference type="Pfam" id="PF04151">
    <property type="entry name" value="PPC"/>
    <property type="match status" value="1"/>
</dbReference>
<dbReference type="Proteomes" id="UP001375743">
    <property type="component" value="Unassembled WGS sequence"/>
</dbReference>
<dbReference type="EMBL" id="JBBLZC010000011">
    <property type="protein sequence ID" value="MEK0084018.1"/>
    <property type="molecule type" value="Genomic_DNA"/>
</dbReference>
<keyword evidence="3" id="KW-1185">Reference proteome</keyword>
<evidence type="ECO:0000259" key="1">
    <source>
        <dbReference type="Pfam" id="PF04151"/>
    </source>
</evidence>
<dbReference type="InterPro" id="IPR007280">
    <property type="entry name" value="Peptidase_C_arc/bac"/>
</dbReference>
<proteinExistence type="predicted"/>
<protein>
    <submittedName>
        <fullName evidence="2">PPC domain-containing protein</fullName>
    </submittedName>
</protein>
<evidence type="ECO:0000313" key="3">
    <source>
        <dbReference type="Proteomes" id="UP001375743"/>
    </source>
</evidence>
<dbReference type="Gene3D" id="2.60.120.380">
    <property type="match status" value="1"/>
</dbReference>
<feature type="domain" description="Peptidase C-terminal archaeal/bacterial" evidence="1">
    <location>
        <begin position="21"/>
        <end position="87"/>
    </location>
</feature>
<evidence type="ECO:0000313" key="2">
    <source>
        <dbReference type="EMBL" id="MEK0084018.1"/>
    </source>
</evidence>
<dbReference type="RefSeq" id="WP_418159867.1">
    <property type="nucleotide sequence ID" value="NZ_JBBLZC010000011.1"/>
</dbReference>
<dbReference type="SUPFAM" id="SSF89260">
    <property type="entry name" value="Collagen-binding domain"/>
    <property type="match status" value="1"/>
</dbReference>
<comment type="caution">
    <text evidence="2">The sequence shown here is derived from an EMBL/GenBank/DDBJ whole genome shotgun (WGS) entry which is preliminary data.</text>
</comment>
<reference evidence="2 3" key="1">
    <citation type="submission" date="2024-01" db="EMBL/GenBank/DDBJ databases">
        <title>Multi-omics insights into the function and evolution of sodium benzoate biodegradation pathways in Benzoatithermus flavus gen. nov., sp. nov. from hot spring.</title>
        <authorList>
            <person name="Hu C.-J."/>
            <person name="Li W.-J."/>
        </authorList>
    </citation>
    <scope>NUCLEOTIDE SEQUENCE [LARGE SCALE GENOMIC DNA]</scope>
    <source>
        <strain evidence="2 3">SYSU G07066</strain>
    </source>
</reference>
<organism evidence="2 3">
    <name type="scientific">Benzoatithermus flavus</name>
    <dbReference type="NCBI Taxonomy" id="3108223"/>
    <lineage>
        <taxon>Bacteria</taxon>
        <taxon>Pseudomonadati</taxon>
        <taxon>Pseudomonadota</taxon>
        <taxon>Alphaproteobacteria</taxon>
        <taxon>Geminicoccales</taxon>
        <taxon>Geminicoccaceae</taxon>
        <taxon>Benzoatithermus</taxon>
    </lineage>
</organism>
<accession>A0ABU8XUD7</accession>
<gene>
    <name evidence="2" type="ORF">U1T56_12715</name>
</gene>